<comment type="caution">
    <text evidence="2">The sequence shown here is derived from an EMBL/GenBank/DDBJ whole genome shotgun (WGS) entry which is preliminary data.</text>
</comment>
<dbReference type="SUPFAM" id="SSF55804">
    <property type="entry name" value="Phoshotransferase/anion transport protein"/>
    <property type="match status" value="1"/>
</dbReference>
<gene>
    <name evidence="2" type="ORF">DCW38_07615</name>
</gene>
<organism evidence="2 3">
    <name type="scientific">candidate division WOR-3 bacterium</name>
    <dbReference type="NCBI Taxonomy" id="2052148"/>
    <lineage>
        <taxon>Bacteria</taxon>
        <taxon>Bacteria division WOR-3</taxon>
    </lineage>
</organism>
<dbReference type="AlphaFoldDB" id="A0A350HBW1"/>
<evidence type="ECO:0000259" key="1">
    <source>
        <dbReference type="PROSITE" id="PS51094"/>
    </source>
</evidence>
<sequence>MMLAKNLERIVSGKFLSSSEFDKAVEELISLCNYSNEESASILSEVLQREMSFSTYFADEMSVPRSEIKSNDLCLLVGISKSGIKNESNEIKVIFLLLYGEKRKSEYLSLLSYIYRILSGRQFKNRLISCETNDEIKTQVIKGLFEIEG</sequence>
<dbReference type="EMBL" id="DMZY01000224">
    <property type="protein sequence ID" value="HAV93027.1"/>
    <property type="molecule type" value="Genomic_DNA"/>
</dbReference>
<dbReference type="Pfam" id="PF00359">
    <property type="entry name" value="PTS_EIIA_2"/>
    <property type="match status" value="1"/>
</dbReference>
<evidence type="ECO:0000313" key="2">
    <source>
        <dbReference type="EMBL" id="HAV93027.1"/>
    </source>
</evidence>
<proteinExistence type="predicted"/>
<dbReference type="Proteomes" id="UP000264062">
    <property type="component" value="Unassembled WGS sequence"/>
</dbReference>
<dbReference type="Gene3D" id="3.40.930.10">
    <property type="entry name" value="Mannitol-specific EII, Chain A"/>
    <property type="match status" value="1"/>
</dbReference>
<evidence type="ECO:0000313" key="3">
    <source>
        <dbReference type="Proteomes" id="UP000264062"/>
    </source>
</evidence>
<dbReference type="InterPro" id="IPR016152">
    <property type="entry name" value="PTrfase/Anion_transptr"/>
</dbReference>
<reference evidence="2 3" key="1">
    <citation type="journal article" date="2018" name="Nat. Biotechnol.">
        <title>A standardized bacterial taxonomy based on genome phylogeny substantially revises the tree of life.</title>
        <authorList>
            <person name="Parks D.H."/>
            <person name="Chuvochina M."/>
            <person name="Waite D.W."/>
            <person name="Rinke C."/>
            <person name="Skarshewski A."/>
            <person name="Chaumeil P.A."/>
            <person name="Hugenholtz P."/>
        </authorList>
    </citation>
    <scope>NUCLEOTIDE SEQUENCE [LARGE SCALE GENOMIC DNA]</scope>
    <source>
        <strain evidence="2">UBA9956</strain>
    </source>
</reference>
<name>A0A350HBW1_UNCW3</name>
<protein>
    <recommendedName>
        <fullName evidence="1">PTS EIIA type-2 domain-containing protein</fullName>
    </recommendedName>
</protein>
<dbReference type="PROSITE" id="PS51094">
    <property type="entry name" value="PTS_EIIA_TYPE_2"/>
    <property type="match status" value="1"/>
</dbReference>
<accession>A0A350HBW1</accession>
<feature type="domain" description="PTS EIIA type-2" evidence="1">
    <location>
        <begin position="1"/>
        <end position="144"/>
    </location>
</feature>
<dbReference type="InterPro" id="IPR002178">
    <property type="entry name" value="PTS_EIIA_type-2_dom"/>
</dbReference>